<name>A0AAV7VCH8_PLEWA</name>
<organism evidence="1 2">
    <name type="scientific">Pleurodeles waltl</name>
    <name type="common">Iberian ribbed newt</name>
    <dbReference type="NCBI Taxonomy" id="8319"/>
    <lineage>
        <taxon>Eukaryota</taxon>
        <taxon>Metazoa</taxon>
        <taxon>Chordata</taxon>
        <taxon>Craniata</taxon>
        <taxon>Vertebrata</taxon>
        <taxon>Euteleostomi</taxon>
        <taxon>Amphibia</taxon>
        <taxon>Batrachia</taxon>
        <taxon>Caudata</taxon>
        <taxon>Salamandroidea</taxon>
        <taxon>Salamandridae</taxon>
        <taxon>Pleurodelinae</taxon>
        <taxon>Pleurodeles</taxon>
    </lineage>
</organism>
<feature type="non-terminal residue" evidence="1">
    <location>
        <position position="1"/>
    </location>
</feature>
<sequence length="82" mass="9724">HAYYERLLKAFKQFSGAETIEKENMNHLVFSFVDGLKPEVSQMIKNHLICWQAKQIDEVLQYAKYCSDEIELKQKKLKEKAM</sequence>
<accession>A0AAV7VCH8</accession>
<feature type="non-terminal residue" evidence="1">
    <location>
        <position position="82"/>
    </location>
</feature>
<dbReference type="AlphaFoldDB" id="A0AAV7VCH8"/>
<keyword evidence="2" id="KW-1185">Reference proteome</keyword>
<reference evidence="1" key="1">
    <citation type="journal article" date="2022" name="bioRxiv">
        <title>Sequencing and chromosome-scale assembly of the giantPleurodeles waltlgenome.</title>
        <authorList>
            <person name="Brown T."/>
            <person name="Elewa A."/>
            <person name="Iarovenko S."/>
            <person name="Subramanian E."/>
            <person name="Araus A.J."/>
            <person name="Petzold A."/>
            <person name="Susuki M."/>
            <person name="Suzuki K.-i.T."/>
            <person name="Hayashi T."/>
            <person name="Toyoda A."/>
            <person name="Oliveira C."/>
            <person name="Osipova E."/>
            <person name="Leigh N.D."/>
            <person name="Simon A."/>
            <person name="Yun M.H."/>
        </authorList>
    </citation>
    <scope>NUCLEOTIDE SEQUENCE</scope>
    <source>
        <strain evidence="1">20211129_DDA</strain>
        <tissue evidence="1">Liver</tissue>
    </source>
</reference>
<evidence type="ECO:0000313" key="1">
    <source>
        <dbReference type="EMBL" id="KAJ1198591.1"/>
    </source>
</evidence>
<dbReference type="EMBL" id="JANPWB010000003">
    <property type="protein sequence ID" value="KAJ1198591.1"/>
    <property type="molecule type" value="Genomic_DNA"/>
</dbReference>
<dbReference type="Proteomes" id="UP001066276">
    <property type="component" value="Chromosome 2_1"/>
</dbReference>
<comment type="caution">
    <text evidence="1">The sequence shown here is derived from an EMBL/GenBank/DDBJ whole genome shotgun (WGS) entry which is preliminary data.</text>
</comment>
<evidence type="ECO:0000313" key="2">
    <source>
        <dbReference type="Proteomes" id="UP001066276"/>
    </source>
</evidence>
<proteinExistence type="predicted"/>
<gene>
    <name evidence="1" type="ORF">NDU88_002430</name>
</gene>
<protein>
    <submittedName>
        <fullName evidence="1">Uncharacterized protein</fullName>
    </submittedName>
</protein>